<comment type="caution">
    <text evidence="4">The sequence shown here is derived from an EMBL/GenBank/DDBJ whole genome shotgun (WGS) entry which is preliminary data.</text>
</comment>
<feature type="transmembrane region" description="Helical" evidence="3">
    <location>
        <begin position="384"/>
        <end position="402"/>
    </location>
</feature>
<keyword evidence="3" id="KW-0472">Membrane</keyword>
<keyword evidence="3" id="KW-1133">Transmembrane helix</keyword>
<organism evidence="4 5">
    <name type="scientific">Naegleria lovaniensis</name>
    <name type="common">Amoeba</name>
    <dbReference type="NCBI Taxonomy" id="51637"/>
    <lineage>
        <taxon>Eukaryota</taxon>
        <taxon>Discoba</taxon>
        <taxon>Heterolobosea</taxon>
        <taxon>Tetramitia</taxon>
        <taxon>Eutetramitia</taxon>
        <taxon>Vahlkampfiidae</taxon>
        <taxon>Naegleria</taxon>
    </lineage>
</organism>
<evidence type="ECO:0000313" key="5">
    <source>
        <dbReference type="Proteomes" id="UP000816034"/>
    </source>
</evidence>
<keyword evidence="3" id="KW-0812">Transmembrane</keyword>
<evidence type="ECO:0000313" key="4">
    <source>
        <dbReference type="EMBL" id="KAG2381638.1"/>
    </source>
</evidence>
<dbReference type="AlphaFoldDB" id="A0AA88GN49"/>
<feature type="region of interest" description="Disordered" evidence="2">
    <location>
        <begin position="45"/>
        <end position="119"/>
    </location>
</feature>
<evidence type="ECO:0000256" key="1">
    <source>
        <dbReference type="SAM" id="Coils"/>
    </source>
</evidence>
<feature type="compositionally biased region" description="Low complexity" evidence="2">
    <location>
        <begin position="80"/>
        <end position="119"/>
    </location>
</feature>
<dbReference type="GeneID" id="68098477"/>
<feature type="compositionally biased region" description="Polar residues" evidence="2">
    <location>
        <begin position="65"/>
        <end position="78"/>
    </location>
</feature>
<keyword evidence="5" id="KW-1185">Reference proteome</keyword>
<accession>A0AA88GN49</accession>
<sequence>MRKVRSVSYRENESIEDSVTGDGAIELNHHRLDDDDSTLLHNLASNTPSNLHHKRNAKTTRKSFKSATTTSKHTSNGVDSFLSSFGSSLSNNNNHSSRSATPDLLLTNSPTTNTNITSPRYKLSPLFIPQSSQSTTSILHTSESSSSLYIPSPLLPPSSSSHPNKSIIDMEIEQLRLEIEDLKQVVESMMDESHSYTIKYTRRILIFSNTLISIYAVGRRFYDIIYSNKGTILNPFTYISIFKNRKSNSAGTGDLQLNSKFFSNMEALNKYGITSKRQIGRMLLDRLSNGGKNSSPLDSTSRKIFSSSLPSSLYQSSSGRLANFVKNIRNSKQVYAPSSNSSTKTKHTNRGEFLWRIFGLIWKEFLCAALLTLSSYWLMKSESYKRQIAVVLSLLANLYLALTTDISPWAIYFNFVSIFLYITAQYVKNTPESMEKVKMLASNLTKSLSISQTNIEEVIDENLKDTCTVSATFVEEKPITAASSNGTTPSYQHHDHMTD</sequence>
<gene>
    <name evidence="4" type="ORF">C9374_006022</name>
</gene>
<protein>
    <submittedName>
        <fullName evidence="4">Uncharacterized protein</fullName>
    </submittedName>
</protein>
<feature type="coiled-coil region" evidence="1">
    <location>
        <begin position="165"/>
        <end position="192"/>
    </location>
</feature>
<feature type="region of interest" description="Disordered" evidence="2">
    <location>
        <begin position="1"/>
        <end position="22"/>
    </location>
</feature>
<dbReference type="Proteomes" id="UP000816034">
    <property type="component" value="Unassembled WGS sequence"/>
</dbReference>
<keyword evidence="1" id="KW-0175">Coiled coil</keyword>
<feature type="compositionally biased region" description="Basic residues" evidence="2">
    <location>
        <begin position="51"/>
        <end position="64"/>
    </location>
</feature>
<feature type="transmembrane region" description="Helical" evidence="3">
    <location>
        <begin position="353"/>
        <end position="378"/>
    </location>
</feature>
<reference evidence="4 5" key="1">
    <citation type="journal article" date="2018" name="BMC Genomics">
        <title>The genome of Naegleria lovaniensis, the basis for a comparative approach to unravel pathogenicity factors of the human pathogenic amoeba N. fowleri.</title>
        <authorList>
            <person name="Liechti N."/>
            <person name="Schurch N."/>
            <person name="Bruggmann R."/>
            <person name="Wittwer M."/>
        </authorList>
    </citation>
    <scope>NUCLEOTIDE SEQUENCE [LARGE SCALE GENOMIC DNA]</scope>
    <source>
        <strain evidence="4 5">ATCC 30569</strain>
    </source>
</reference>
<name>A0AA88GN49_NAELO</name>
<dbReference type="EMBL" id="PYSW02000026">
    <property type="protein sequence ID" value="KAG2381638.1"/>
    <property type="molecule type" value="Genomic_DNA"/>
</dbReference>
<proteinExistence type="predicted"/>
<evidence type="ECO:0000256" key="3">
    <source>
        <dbReference type="SAM" id="Phobius"/>
    </source>
</evidence>
<dbReference type="RefSeq" id="XP_044547318.1">
    <property type="nucleotide sequence ID" value="XM_044695838.1"/>
</dbReference>
<evidence type="ECO:0000256" key="2">
    <source>
        <dbReference type="SAM" id="MobiDB-lite"/>
    </source>
</evidence>